<evidence type="ECO:0000313" key="2">
    <source>
        <dbReference type="Proteomes" id="UP001163321"/>
    </source>
</evidence>
<dbReference type="Proteomes" id="UP001163321">
    <property type="component" value="Chromosome 3"/>
</dbReference>
<dbReference type="EMBL" id="CM047582">
    <property type="protein sequence ID" value="KAI9915483.1"/>
    <property type="molecule type" value="Genomic_DNA"/>
</dbReference>
<gene>
    <name evidence="1" type="ORF">PsorP6_007148</name>
</gene>
<evidence type="ECO:0000313" key="1">
    <source>
        <dbReference type="EMBL" id="KAI9915483.1"/>
    </source>
</evidence>
<accession>A0ACC0WC17</accession>
<name>A0ACC0WC17_9STRA</name>
<protein>
    <submittedName>
        <fullName evidence="1">Uncharacterized protein</fullName>
    </submittedName>
</protein>
<proteinExistence type="predicted"/>
<organism evidence="1 2">
    <name type="scientific">Peronosclerospora sorghi</name>
    <dbReference type="NCBI Taxonomy" id="230839"/>
    <lineage>
        <taxon>Eukaryota</taxon>
        <taxon>Sar</taxon>
        <taxon>Stramenopiles</taxon>
        <taxon>Oomycota</taxon>
        <taxon>Peronosporomycetes</taxon>
        <taxon>Peronosporales</taxon>
        <taxon>Peronosporaceae</taxon>
        <taxon>Peronosclerospora</taxon>
    </lineage>
</organism>
<reference evidence="1 2" key="1">
    <citation type="journal article" date="2022" name="bioRxiv">
        <title>The genome of the oomycete Peronosclerospora sorghi, a cosmopolitan pathogen of maize and sorghum, is inflated with dispersed pseudogenes.</title>
        <authorList>
            <person name="Fletcher K."/>
            <person name="Martin F."/>
            <person name="Isakeit T."/>
            <person name="Cavanaugh K."/>
            <person name="Magill C."/>
            <person name="Michelmore R."/>
        </authorList>
    </citation>
    <scope>NUCLEOTIDE SEQUENCE [LARGE SCALE GENOMIC DNA]</scope>
    <source>
        <strain evidence="1">P6</strain>
    </source>
</reference>
<comment type="caution">
    <text evidence="1">The sequence shown here is derived from an EMBL/GenBank/DDBJ whole genome shotgun (WGS) entry which is preliminary data.</text>
</comment>
<sequence>MENAVKADESVSKNILSSAGIECVREGTSAVLDDQHDAREIESDGTDPIHVDDRKIELSEEAREVTQLEKESDKSVLDLDQCLVKPDHDNCNEHADTDNQAGLCIEQSGKSEDAQDIEVKCDSGLSTQDLGEAIVEMPIQQRGGAISDGDIDEKFMVVNAVDSSNSAQVGKNEGVCDEVVECELCEDRQCDSFNDFAPDALMEGGEQKSMDIQYQHFYTDPRVQVPQCVWSGEMD</sequence>
<keyword evidence="2" id="KW-1185">Reference proteome</keyword>